<dbReference type="PANTHER" id="PTHR11895">
    <property type="entry name" value="TRANSAMIDASE"/>
    <property type="match status" value="1"/>
</dbReference>
<name>A0A3N6MF18_NATCH</name>
<sequence>MRTSSNHRFGRPTLDHVESIADDLGFALSADERAAYRELAVGAIEGLEPVARTPSFDPGLEPDRLDGRERGYRPRNDDPLNAWITRCRVEGAKSGPLAGVTVGVKDSIAVAGYEMTAGSRVLEGFVPKIDATVVSRLLDDGATIAGKLNMESFACSGRGDLSDFGAVANPHDHDRLPGGSSSGSGAAPANGDCDAALGTDQAGSVRIPSSWCGIVGLKPTYGLVPATGVLPLELSLDHVGPMAPSVERVARLLESIAGLDAVDGIPLDQRQSPSIGADSYVDAIGSDVDGLSIAVLEEGFGWESSEPAVDDAVRDAAATFEEFGVDCESVSVPLHRDGVSAWAAIATQGMSRLLDDGGVGTNHTGWAWTRLARRLQSVLESRTDELPPAMKRTRIVAAFLEEAYGAEPYAMGRNVGLALRRAYDEVLREYDALLLPTTITRAFERTETFDLVEALTREVTTIHNTCPFNVTGHPALSVPCAKPDGLPVGAMLVGSQFEESTLLSLAAAFERETTWEDR</sequence>
<dbReference type="InterPro" id="IPR036928">
    <property type="entry name" value="AS_sf"/>
</dbReference>
<dbReference type="SUPFAM" id="SSF75304">
    <property type="entry name" value="Amidase signature (AS) enzymes"/>
    <property type="match status" value="1"/>
</dbReference>
<feature type="region of interest" description="Disordered" evidence="1">
    <location>
        <begin position="52"/>
        <end position="73"/>
    </location>
</feature>
<proteinExistence type="predicted"/>
<reference evidence="3 4" key="1">
    <citation type="submission" date="2018-10" db="EMBL/GenBank/DDBJ databases">
        <title>Natrarchaeobius chitinivorans gen. nov., sp. nov., and Natrarchaeobius haloalkaliphilus sp. nov., alkaliphilic, chitin-utilizing haloarchaea from hypersaline alkaline lakes.</title>
        <authorList>
            <person name="Sorokin D.Y."/>
            <person name="Elcheninov A.G."/>
            <person name="Kostrikina N.A."/>
            <person name="Bale N.J."/>
            <person name="Sinninghe Damste J.S."/>
            <person name="Khijniak T.V."/>
            <person name="Kublanov I.V."/>
            <person name="Toshchakov S.V."/>
        </authorList>
    </citation>
    <scope>NUCLEOTIDE SEQUENCE [LARGE SCALE GENOMIC DNA]</scope>
    <source>
        <strain evidence="3 4">AArcht7</strain>
    </source>
</reference>
<feature type="domain" description="Amidase" evidence="2">
    <location>
        <begin position="88"/>
        <end position="503"/>
    </location>
</feature>
<evidence type="ECO:0000259" key="2">
    <source>
        <dbReference type="Pfam" id="PF01425"/>
    </source>
</evidence>
<evidence type="ECO:0000313" key="4">
    <source>
        <dbReference type="Proteomes" id="UP000281431"/>
    </source>
</evidence>
<feature type="compositionally biased region" description="Basic and acidic residues" evidence="1">
    <location>
        <begin position="61"/>
        <end position="73"/>
    </location>
</feature>
<dbReference type="EMBL" id="REFZ01000002">
    <property type="protein sequence ID" value="RQH02614.1"/>
    <property type="molecule type" value="Genomic_DNA"/>
</dbReference>
<dbReference type="EC" id="3.5.1.4" evidence="3"/>
<comment type="caution">
    <text evidence="3">The sequence shown here is derived from an EMBL/GenBank/DDBJ whole genome shotgun (WGS) entry which is preliminary data.</text>
</comment>
<evidence type="ECO:0000256" key="1">
    <source>
        <dbReference type="SAM" id="MobiDB-lite"/>
    </source>
</evidence>
<dbReference type="GO" id="GO:0004040">
    <property type="term" value="F:amidase activity"/>
    <property type="evidence" value="ECO:0007669"/>
    <property type="project" value="UniProtKB-EC"/>
</dbReference>
<dbReference type="OrthoDB" id="7931at2157"/>
<protein>
    <submittedName>
        <fullName evidence="3">Amidase</fullName>
        <ecNumber evidence="3">3.5.1.4</ecNumber>
    </submittedName>
</protein>
<organism evidence="3 4">
    <name type="scientific">Natrarchaeobius chitinivorans</name>
    <dbReference type="NCBI Taxonomy" id="1679083"/>
    <lineage>
        <taxon>Archaea</taxon>
        <taxon>Methanobacteriati</taxon>
        <taxon>Methanobacteriota</taxon>
        <taxon>Stenosarchaea group</taxon>
        <taxon>Halobacteria</taxon>
        <taxon>Halobacteriales</taxon>
        <taxon>Natrialbaceae</taxon>
        <taxon>Natrarchaeobius</taxon>
    </lineage>
</organism>
<dbReference type="Gene3D" id="3.90.1300.10">
    <property type="entry name" value="Amidase signature (AS) domain"/>
    <property type="match status" value="1"/>
</dbReference>
<dbReference type="AlphaFoldDB" id="A0A3N6MF18"/>
<dbReference type="Pfam" id="PF01425">
    <property type="entry name" value="Amidase"/>
    <property type="match status" value="1"/>
</dbReference>
<dbReference type="NCBIfam" id="NF005565">
    <property type="entry name" value="PRK07235.1"/>
    <property type="match status" value="1"/>
</dbReference>
<dbReference type="Proteomes" id="UP000281431">
    <property type="component" value="Unassembled WGS sequence"/>
</dbReference>
<keyword evidence="3" id="KW-0378">Hydrolase</keyword>
<dbReference type="InterPro" id="IPR023631">
    <property type="entry name" value="Amidase_dom"/>
</dbReference>
<gene>
    <name evidence="3" type="ORF">EA472_04775</name>
</gene>
<feature type="region of interest" description="Disordered" evidence="1">
    <location>
        <begin position="166"/>
        <end position="188"/>
    </location>
</feature>
<dbReference type="PANTHER" id="PTHR11895:SF170">
    <property type="entry name" value="AMIDASE"/>
    <property type="match status" value="1"/>
</dbReference>
<accession>A0A3N6MF18</accession>
<evidence type="ECO:0000313" key="3">
    <source>
        <dbReference type="EMBL" id="RQH02614.1"/>
    </source>
</evidence>
<dbReference type="InterPro" id="IPR000120">
    <property type="entry name" value="Amidase"/>
</dbReference>
<keyword evidence="4" id="KW-1185">Reference proteome</keyword>